<keyword evidence="7 9" id="KW-0720">Serine protease</keyword>
<keyword evidence="2" id="KW-0134">Cell wall</keyword>
<evidence type="ECO:0000256" key="5">
    <source>
        <dbReference type="ARBA" id="ARBA00022729"/>
    </source>
</evidence>
<evidence type="ECO:0000256" key="10">
    <source>
        <dbReference type="RuleBase" id="RU003355"/>
    </source>
</evidence>
<dbReference type="Proteomes" id="UP000738325">
    <property type="component" value="Unassembled WGS sequence"/>
</dbReference>
<dbReference type="SUPFAM" id="SSF52743">
    <property type="entry name" value="Subtilisin-like"/>
    <property type="match status" value="1"/>
</dbReference>
<dbReference type="InterPro" id="IPR023827">
    <property type="entry name" value="Peptidase_S8_Asp-AS"/>
</dbReference>
<dbReference type="PANTHER" id="PTHR43806">
    <property type="entry name" value="PEPTIDASE S8"/>
    <property type="match status" value="1"/>
</dbReference>
<comment type="similarity">
    <text evidence="1 9 10">Belongs to the peptidase S8 family.</text>
</comment>
<organism evidence="14 15">
    <name type="scientific">Dissophora globulifera</name>
    <dbReference type="NCBI Taxonomy" id="979702"/>
    <lineage>
        <taxon>Eukaryota</taxon>
        <taxon>Fungi</taxon>
        <taxon>Fungi incertae sedis</taxon>
        <taxon>Mucoromycota</taxon>
        <taxon>Mortierellomycotina</taxon>
        <taxon>Mortierellomycetes</taxon>
        <taxon>Mortierellales</taxon>
        <taxon>Mortierellaceae</taxon>
        <taxon>Dissophora</taxon>
    </lineage>
</organism>
<dbReference type="InterPro" id="IPR015500">
    <property type="entry name" value="Peptidase_S8_subtilisin-rel"/>
</dbReference>
<dbReference type="SUPFAM" id="SSF52025">
    <property type="entry name" value="PA domain"/>
    <property type="match status" value="1"/>
</dbReference>
<dbReference type="Gene3D" id="3.40.50.200">
    <property type="entry name" value="Peptidase S8/S53 domain"/>
    <property type="match status" value="1"/>
</dbReference>
<dbReference type="InterPro" id="IPR034187">
    <property type="entry name" value="Peptidases_S8_5"/>
</dbReference>
<dbReference type="AlphaFoldDB" id="A0A9P6R100"/>
<dbReference type="InterPro" id="IPR000209">
    <property type="entry name" value="Peptidase_S8/S53_dom"/>
</dbReference>
<evidence type="ECO:0000256" key="3">
    <source>
        <dbReference type="ARBA" id="ARBA00022525"/>
    </source>
</evidence>
<feature type="non-terminal residue" evidence="14">
    <location>
        <position position="1"/>
    </location>
</feature>
<dbReference type="CDD" id="cd07489">
    <property type="entry name" value="Peptidases_S8_5"/>
    <property type="match status" value="1"/>
</dbReference>
<feature type="domain" description="Peptidase S8/S53" evidence="12">
    <location>
        <begin position="137"/>
        <end position="578"/>
    </location>
</feature>
<keyword evidence="15" id="KW-1185">Reference proteome</keyword>
<evidence type="ECO:0000259" key="13">
    <source>
        <dbReference type="Pfam" id="PF02225"/>
    </source>
</evidence>
<evidence type="ECO:0000256" key="9">
    <source>
        <dbReference type="PROSITE-ProRule" id="PRU01240"/>
    </source>
</evidence>
<dbReference type="InterPro" id="IPR046450">
    <property type="entry name" value="PA_dom_sf"/>
</dbReference>
<keyword evidence="5 11" id="KW-0732">Signal</keyword>
<dbReference type="Pfam" id="PF00082">
    <property type="entry name" value="Peptidase_S8"/>
    <property type="match status" value="1"/>
</dbReference>
<accession>A0A9P6R100</accession>
<evidence type="ECO:0000259" key="12">
    <source>
        <dbReference type="Pfam" id="PF00082"/>
    </source>
</evidence>
<dbReference type="InterPro" id="IPR022398">
    <property type="entry name" value="Peptidase_S8_His-AS"/>
</dbReference>
<dbReference type="PROSITE" id="PS00137">
    <property type="entry name" value="SUBTILASE_HIS"/>
    <property type="match status" value="1"/>
</dbReference>
<feature type="active site" description="Charge relay system" evidence="8 9">
    <location>
        <position position="146"/>
    </location>
</feature>
<dbReference type="InterPro" id="IPR050131">
    <property type="entry name" value="Peptidase_S8_subtilisin-like"/>
</dbReference>
<gene>
    <name evidence="14" type="ORF">BGZ99_001269</name>
</gene>
<dbReference type="PROSITE" id="PS51892">
    <property type="entry name" value="SUBTILASE"/>
    <property type="match status" value="1"/>
</dbReference>
<dbReference type="InterPro" id="IPR023828">
    <property type="entry name" value="Peptidase_S8_Ser-AS"/>
</dbReference>
<evidence type="ECO:0000256" key="2">
    <source>
        <dbReference type="ARBA" id="ARBA00022512"/>
    </source>
</evidence>
<keyword evidence="4 9" id="KW-0645">Protease</keyword>
<sequence>MKLSVILSVLAAASLVSAGKFHIPKHAKVQFVPDAYIIQYDDNVKHAEAHDNLRANKVDYKIRNEYSIFNGAAITIKSEHDGDALAKIPGVKHVWRITLHSLPKAQVSNKKATDPEVTSLHHMTGVDIVHKKYKLTGKGVKIGVIDTGLDYKHPAFAAAGADAGCFARFGKHCRIAHGWDFVGDDYTGVNDPVPDSDPMDCNGHGSHVAGIIGGNALNIKVSPKPPQPFVGVAPEVTFGAYRVFGCDGSSGDDVILAAMELAFNDGMDVINMSLGGGSAYKYNPIAVLSDKLIPLGMALAAAAGNDGTDGPWMVSDSGLGDLASSVASFDNAYGFYDYFTYGGASHPYSPSIAWNQRINLPASATLVPIFEKDGSLSDGCDPAIYDGLKVTGKIVLTLGDTSRCKSGGRGLNALNAGAAGILIQTTPLGIASLGGNPNFPMGSIEFQAGEDIIAVYKKTPTAPFTWSKAPKNFLVEGGGAPSDFSSFGLDGELRSKPDLAAPGGNILSTYPLAEGGYAVLSGTSMATPYIAGSHALYMQAKKAKAHGDDVRKVFKNTATISTNAHSKTKASAAKQGAGLVNVLSAILTTTSIKPDHIDLLDTDNF</sequence>
<dbReference type="InterPro" id="IPR003137">
    <property type="entry name" value="PA_domain"/>
</dbReference>
<evidence type="ECO:0000313" key="14">
    <source>
        <dbReference type="EMBL" id="KAG0308092.1"/>
    </source>
</evidence>
<feature type="domain" description="PA" evidence="13">
    <location>
        <begin position="366"/>
        <end position="451"/>
    </location>
</feature>
<feature type="active site" description="Charge relay system" evidence="8 9">
    <location>
        <position position="524"/>
    </location>
</feature>
<dbReference type="PRINTS" id="PR00723">
    <property type="entry name" value="SUBTILISIN"/>
</dbReference>
<protein>
    <recommendedName>
        <fullName evidence="16">Peptidase S8/S53 domain-containing protein</fullName>
    </recommendedName>
</protein>
<evidence type="ECO:0000313" key="15">
    <source>
        <dbReference type="Proteomes" id="UP000738325"/>
    </source>
</evidence>
<evidence type="ECO:0000256" key="6">
    <source>
        <dbReference type="ARBA" id="ARBA00022801"/>
    </source>
</evidence>
<keyword evidence="6 9" id="KW-0378">Hydrolase</keyword>
<dbReference type="GO" id="GO:0004252">
    <property type="term" value="F:serine-type endopeptidase activity"/>
    <property type="evidence" value="ECO:0007669"/>
    <property type="project" value="UniProtKB-UniRule"/>
</dbReference>
<dbReference type="InterPro" id="IPR036852">
    <property type="entry name" value="Peptidase_S8/S53_dom_sf"/>
</dbReference>
<feature type="signal peptide" evidence="11">
    <location>
        <begin position="1"/>
        <end position="18"/>
    </location>
</feature>
<evidence type="ECO:0000256" key="4">
    <source>
        <dbReference type="ARBA" id="ARBA00022670"/>
    </source>
</evidence>
<evidence type="ECO:0008006" key="16">
    <source>
        <dbReference type="Google" id="ProtNLM"/>
    </source>
</evidence>
<dbReference type="Gene3D" id="3.50.30.30">
    <property type="match status" value="1"/>
</dbReference>
<evidence type="ECO:0000256" key="1">
    <source>
        <dbReference type="ARBA" id="ARBA00011073"/>
    </source>
</evidence>
<dbReference type="Pfam" id="PF02225">
    <property type="entry name" value="PA"/>
    <property type="match status" value="1"/>
</dbReference>
<reference evidence="14" key="1">
    <citation type="journal article" date="2020" name="Fungal Divers.">
        <title>Resolving the Mortierellaceae phylogeny through synthesis of multi-gene phylogenetics and phylogenomics.</title>
        <authorList>
            <person name="Vandepol N."/>
            <person name="Liber J."/>
            <person name="Desiro A."/>
            <person name="Na H."/>
            <person name="Kennedy M."/>
            <person name="Barry K."/>
            <person name="Grigoriev I.V."/>
            <person name="Miller A.N."/>
            <person name="O'Donnell K."/>
            <person name="Stajich J.E."/>
            <person name="Bonito G."/>
        </authorList>
    </citation>
    <scope>NUCLEOTIDE SEQUENCE</scope>
    <source>
        <strain evidence="14">REB-010B</strain>
    </source>
</reference>
<evidence type="ECO:0000256" key="11">
    <source>
        <dbReference type="SAM" id="SignalP"/>
    </source>
</evidence>
<comment type="caution">
    <text evidence="14">The sequence shown here is derived from an EMBL/GenBank/DDBJ whole genome shotgun (WGS) entry which is preliminary data.</text>
</comment>
<proteinExistence type="inferred from homology"/>
<dbReference type="GO" id="GO:0005615">
    <property type="term" value="C:extracellular space"/>
    <property type="evidence" value="ECO:0007669"/>
    <property type="project" value="TreeGrafter"/>
</dbReference>
<feature type="chain" id="PRO_5040232784" description="Peptidase S8/S53 domain-containing protein" evidence="11">
    <location>
        <begin position="19"/>
        <end position="605"/>
    </location>
</feature>
<dbReference type="PROSITE" id="PS00138">
    <property type="entry name" value="SUBTILASE_SER"/>
    <property type="match status" value="1"/>
</dbReference>
<evidence type="ECO:0000256" key="8">
    <source>
        <dbReference type="PIRSR" id="PIRSR615500-1"/>
    </source>
</evidence>
<evidence type="ECO:0000256" key="7">
    <source>
        <dbReference type="ARBA" id="ARBA00022825"/>
    </source>
</evidence>
<dbReference type="GO" id="GO:0006508">
    <property type="term" value="P:proteolysis"/>
    <property type="evidence" value="ECO:0007669"/>
    <property type="project" value="UniProtKB-KW"/>
</dbReference>
<dbReference type="PROSITE" id="PS00136">
    <property type="entry name" value="SUBTILASE_ASP"/>
    <property type="match status" value="1"/>
</dbReference>
<dbReference type="EMBL" id="JAAAIP010001308">
    <property type="protein sequence ID" value="KAG0308092.1"/>
    <property type="molecule type" value="Genomic_DNA"/>
</dbReference>
<feature type="active site" description="Charge relay system" evidence="8 9">
    <location>
        <position position="204"/>
    </location>
</feature>
<dbReference type="OrthoDB" id="206201at2759"/>
<keyword evidence="3" id="KW-0964">Secreted</keyword>
<name>A0A9P6R100_9FUNG</name>
<dbReference type="PANTHER" id="PTHR43806:SF66">
    <property type="entry name" value="SERIN ENDOPEPTIDASE"/>
    <property type="match status" value="1"/>
</dbReference>